<feature type="compositionally biased region" description="Acidic residues" evidence="1">
    <location>
        <begin position="419"/>
        <end position="434"/>
    </location>
</feature>
<dbReference type="InParanoid" id="G4TJY3"/>
<evidence type="ECO:0000313" key="2">
    <source>
        <dbReference type="EMBL" id="CCA71626.1"/>
    </source>
</evidence>
<evidence type="ECO:0000256" key="1">
    <source>
        <dbReference type="SAM" id="MobiDB-lite"/>
    </source>
</evidence>
<reference evidence="2 3" key="1">
    <citation type="journal article" date="2011" name="PLoS Pathog.">
        <title>Endophytic Life Strategies Decoded by Genome and Transcriptome Analyses of the Mutualistic Root Symbiont Piriformospora indica.</title>
        <authorList>
            <person name="Zuccaro A."/>
            <person name="Lahrmann U."/>
            <person name="Guldener U."/>
            <person name="Langen G."/>
            <person name="Pfiffi S."/>
            <person name="Biedenkopf D."/>
            <person name="Wong P."/>
            <person name="Samans B."/>
            <person name="Grimm C."/>
            <person name="Basiewicz M."/>
            <person name="Murat C."/>
            <person name="Martin F."/>
            <person name="Kogel K.H."/>
        </authorList>
    </citation>
    <scope>NUCLEOTIDE SEQUENCE [LARGE SCALE GENOMIC DNA]</scope>
    <source>
        <strain evidence="2 3">DSM 11827</strain>
    </source>
</reference>
<name>G4TJY3_SERID</name>
<dbReference type="OrthoDB" id="654211at2759"/>
<keyword evidence="3" id="KW-1185">Reference proteome</keyword>
<evidence type="ECO:0000313" key="3">
    <source>
        <dbReference type="Proteomes" id="UP000007148"/>
    </source>
</evidence>
<feature type="region of interest" description="Disordered" evidence="1">
    <location>
        <begin position="401"/>
        <end position="444"/>
    </location>
</feature>
<protein>
    <submittedName>
        <fullName evidence="2">Uncharacterized protein</fullName>
    </submittedName>
</protein>
<organism evidence="2 3">
    <name type="scientific">Serendipita indica (strain DSM 11827)</name>
    <name type="common">Root endophyte fungus</name>
    <name type="synonym">Piriformospora indica</name>
    <dbReference type="NCBI Taxonomy" id="1109443"/>
    <lineage>
        <taxon>Eukaryota</taxon>
        <taxon>Fungi</taxon>
        <taxon>Dikarya</taxon>
        <taxon>Basidiomycota</taxon>
        <taxon>Agaricomycotina</taxon>
        <taxon>Agaricomycetes</taxon>
        <taxon>Sebacinales</taxon>
        <taxon>Serendipitaceae</taxon>
        <taxon>Serendipita</taxon>
    </lineage>
</organism>
<dbReference type="HOGENOM" id="CLU_461593_0_0_1"/>
<proteinExistence type="predicted"/>
<sequence length="591" mass="66018">MPASPALPEPEIAFPTTPLNDSPLFNPQLDIPFDVHPSSWTPFIGEYDYSQYYGGRQPLLGFYNGSFIVSPASYLPPPQPQADLLDPSVYQDTICTHGEIPLELPDPLSQLCTQGNGVPYLLPAGDAPTADPLFYSPLSLPLPLARIPTPASGIDNGSDTDGYPTPTPINSVVLDTPAARTSTLDGRQKKIYDTLTQKGNMPADIKHAIIDGLLSVEWATNEPLPVDVCSKLMYVFKADPCATGRGSRVDLVHYVCLLCEWTSGVKGRADAWYHMNWHFDIKTKGCDLVHPQTKKPCTWRFHQNNDLWRHRQKVHGVPRPKYGQEGGHATPTPDLLLSERPPLWHPVVASIVKADNTFSTTCVSPGNTSSIGTRTGPIIRAVPQPAAAVVESSSKTFAFQLCQGQDRRGRRRQRRESESDQEEQGSTWEEEDEREAPPTKRRRLAVPIQVDANIARRLRLLRLAPAQKGNKHGSMHSTKYFTYFVPVKFNSLGFSRISINPLSTDNGRHRRRHQTRLTIGPLQHFEYPYARLLIIFGRVLFSGRVLLATRTCMQLFVGNVNVPQSTSEFVIRVFNFVQIKFCKRVHTGRCP</sequence>
<accession>G4TJY3</accession>
<dbReference type="InterPro" id="IPR003532">
    <property type="entry name" value="Short_hematopoietin_rcpt_2_CS"/>
</dbReference>
<dbReference type="EMBL" id="CAFZ01000128">
    <property type="protein sequence ID" value="CCA71626.1"/>
    <property type="molecule type" value="Genomic_DNA"/>
</dbReference>
<dbReference type="PROSITE" id="PS01356">
    <property type="entry name" value="HEMATOPO_REC_S_F2"/>
    <property type="match status" value="1"/>
</dbReference>
<dbReference type="AlphaFoldDB" id="G4TJY3"/>
<dbReference type="GO" id="GO:0016020">
    <property type="term" value="C:membrane"/>
    <property type="evidence" value="ECO:0007669"/>
    <property type="project" value="InterPro"/>
</dbReference>
<dbReference type="Proteomes" id="UP000007148">
    <property type="component" value="Unassembled WGS sequence"/>
</dbReference>
<comment type="caution">
    <text evidence="2">The sequence shown here is derived from an EMBL/GenBank/DDBJ whole genome shotgun (WGS) entry which is preliminary data.</text>
</comment>
<gene>
    <name evidence="2" type="ORF">PIIN_05562</name>
</gene>